<accession>A0A834FTG2</accession>
<organism evidence="2 3">
    <name type="scientific">Rhododendron simsii</name>
    <name type="common">Sims's rhododendron</name>
    <dbReference type="NCBI Taxonomy" id="118357"/>
    <lineage>
        <taxon>Eukaryota</taxon>
        <taxon>Viridiplantae</taxon>
        <taxon>Streptophyta</taxon>
        <taxon>Embryophyta</taxon>
        <taxon>Tracheophyta</taxon>
        <taxon>Spermatophyta</taxon>
        <taxon>Magnoliopsida</taxon>
        <taxon>eudicotyledons</taxon>
        <taxon>Gunneridae</taxon>
        <taxon>Pentapetalae</taxon>
        <taxon>asterids</taxon>
        <taxon>Ericales</taxon>
        <taxon>Ericaceae</taxon>
        <taxon>Ericoideae</taxon>
        <taxon>Rhodoreae</taxon>
        <taxon>Rhododendron</taxon>
    </lineage>
</organism>
<keyword evidence="3" id="KW-1185">Reference proteome</keyword>
<keyword evidence="1" id="KW-0472">Membrane</keyword>
<evidence type="ECO:0000256" key="1">
    <source>
        <dbReference type="SAM" id="Phobius"/>
    </source>
</evidence>
<evidence type="ECO:0000313" key="2">
    <source>
        <dbReference type="EMBL" id="KAF7112386.1"/>
    </source>
</evidence>
<dbReference type="InterPro" id="IPR010471">
    <property type="entry name" value="DUF1068"/>
</dbReference>
<protein>
    <submittedName>
        <fullName evidence="2">Uncharacterized protein</fullName>
    </submittedName>
</protein>
<keyword evidence="1" id="KW-0812">Transmembrane</keyword>
<name>A0A834FTG2_RHOSS</name>
<dbReference type="Proteomes" id="UP000626092">
    <property type="component" value="Unassembled WGS sequence"/>
</dbReference>
<comment type="caution">
    <text evidence="2">The sequence shown here is derived from an EMBL/GenBank/DDBJ whole genome shotgun (WGS) entry which is preliminary data.</text>
</comment>
<dbReference type="InterPro" id="IPR008758">
    <property type="entry name" value="Peptidase_S28"/>
</dbReference>
<dbReference type="EMBL" id="WJXA01000514">
    <property type="protein sequence ID" value="KAF7112386.1"/>
    <property type="molecule type" value="Genomic_DNA"/>
</dbReference>
<gene>
    <name evidence="2" type="ORF">RHSIM_RhsimUnG0234500</name>
</gene>
<dbReference type="PANTHER" id="PTHR32254:SF3">
    <property type="entry name" value="EXPRESSED PROTEIN-RELATED"/>
    <property type="match status" value="1"/>
</dbReference>
<evidence type="ECO:0000313" key="3">
    <source>
        <dbReference type="Proteomes" id="UP000626092"/>
    </source>
</evidence>
<feature type="transmembrane region" description="Helical" evidence="1">
    <location>
        <begin position="145"/>
        <end position="169"/>
    </location>
</feature>
<dbReference type="AlphaFoldDB" id="A0A834FTG2"/>
<proteinExistence type="predicted"/>
<dbReference type="PANTHER" id="PTHR32254">
    <property type="entry name" value="EXPRESSED PROTEIN"/>
    <property type="match status" value="1"/>
</dbReference>
<sequence>MVMPMTCSNESMFPPSSYDYKVFAENCWTKYGVTPRPHWITTEYGGHRIEQVLKRSGGNIIFSNGMQDPWSRGGVLKNISATITALVTEKGAHHVDFRSATKEDPEWLVQQRRQEVEIIQKWIDDEIKGEREREREREMSRRSGACLRCCLVVFAVVSALCVSGPALYWKFKKGLKHTGASSVCSPCVCDCPPPLSLIKIAPGLANLSVTDCGGDDPDLKEEMGKQFVDLLSEEMKLRETVSKEHNHHINITFAEARRIASLYQKEAEKCNTATETCEQARERSEALWLMEKKVTSLWERRARQLGWDGE</sequence>
<dbReference type="GO" id="GO:0006508">
    <property type="term" value="P:proteolysis"/>
    <property type="evidence" value="ECO:0007669"/>
    <property type="project" value="InterPro"/>
</dbReference>
<dbReference type="Pfam" id="PF05577">
    <property type="entry name" value="Peptidase_S28"/>
    <property type="match status" value="1"/>
</dbReference>
<dbReference type="InterPro" id="IPR029058">
    <property type="entry name" value="AB_hydrolase_fold"/>
</dbReference>
<dbReference type="OrthoDB" id="1898954at2759"/>
<dbReference type="Pfam" id="PF06364">
    <property type="entry name" value="DUF1068"/>
    <property type="match status" value="1"/>
</dbReference>
<keyword evidence="1" id="KW-1133">Transmembrane helix</keyword>
<dbReference type="Gene3D" id="3.40.50.1820">
    <property type="entry name" value="alpha/beta hydrolase"/>
    <property type="match status" value="1"/>
</dbReference>
<reference evidence="2" key="1">
    <citation type="submission" date="2019-11" db="EMBL/GenBank/DDBJ databases">
        <authorList>
            <person name="Liu Y."/>
            <person name="Hou J."/>
            <person name="Li T.-Q."/>
            <person name="Guan C.-H."/>
            <person name="Wu X."/>
            <person name="Wu H.-Z."/>
            <person name="Ling F."/>
            <person name="Zhang R."/>
            <person name="Shi X.-G."/>
            <person name="Ren J.-P."/>
            <person name="Chen E.-F."/>
            <person name="Sun J.-M."/>
        </authorList>
    </citation>
    <scope>NUCLEOTIDE SEQUENCE</scope>
    <source>
        <strain evidence="2">Adult_tree_wgs_1</strain>
        <tissue evidence="2">Leaves</tissue>
    </source>
</reference>
<dbReference type="GO" id="GO:0070008">
    <property type="term" value="F:serine-type exopeptidase activity"/>
    <property type="evidence" value="ECO:0007669"/>
    <property type="project" value="InterPro"/>
</dbReference>